<keyword evidence="3" id="KW-1185">Reference proteome</keyword>
<comment type="caution">
    <text evidence="2">The sequence shown here is derived from an EMBL/GenBank/DDBJ whole genome shotgun (WGS) entry which is preliminary data.</text>
</comment>
<dbReference type="Proteomes" id="UP000632125">
    <property type="component" value="Unassembled WGS sequence"/>
</dbReference>
<evidence type="ECO:0000313" key="3">
    <source>
        <dbReference type="Proteomes" id="UP000632125"/>
    </source>
</evidence>
<accession>A0A927CPN9</accession>
<sequence length="417" mass="47198">MEADKSTAALLTKKPAASKGFFFLLGYSLNDESFMVGVLKDNAILPVGSFATGLKREEARSLLETIRTHQVRSDRTAIRVNPGICVELSFDAAEGDRLINPAFRSFQFGMDWKACTWNKLIVDQAPVRPEVKLTHPDKIVWDNPRIDKEGYAAYLVQIAPQMLPFLKNRVLTTIRYVHGVPGEAFYQKNCPDYAPDFIQTAVESGIRYIVCNDLSTLLWLGNQLAIEFHIPFQTVGEEKPLEIVFDLDPPGRERFPLAVKAASELRTVFEQFGIRSYPKLSGGKGLQIHIPLSRNTSLTYDDTRIFTAFIADYLVERFPDDFTTERLKKNRGARLYVDYIQHAAGKTIVCPYSARGNAEATVAAPLYWDEVNARLRPDTYNLPFVLNRLATGEEPMRDFFEQENKALIPLIAQLKHK</sequence>
<dbReference type="PANTHER" id="PTHR42705">
    <property type="entry name" value="BIFUNCTIONAL NON-HOMOLOGOUS END JOINING PROTEIN LIGD"/>
    <property type="match status" value="1"/>
</dbReference>
<keyword evidence="2" id="KW-0436">Ligase</keyword>
<gene>
    <name evidence="2" type="primary">ligD</name>
    <name evidence="2" type="ORF">IDH41_15400</name>
</gene>
<dbReference type="InterPro" id="IPR014145">
    <property type="entry name" value="LigD_pol_dom"/>
</dbReference>
<feature type="domain" description="DNA ligase D polymerase" evidence="1">
    <location>
        <begin position="148"/>
        <end position="395"/>
    </location>
</feature>
<dbReference type="AlphaFoldDB" id="A0A927CPN9"/>
<name>A0A927CPN9_9BACL</name>
<dbReference type="Gene3D" id="3.90.920.10">
    <property type="entry name" value="DNA primase, PRIM domain"/>
    <property type="match status" value="1"/>
</dbReference>
<dbReference type="PANTHER" id="PTHR42705:SF2">
    <property type="entry name" value="BIFUNCTIONAL NON-HOMOLOGOUS END JOINING PROTEIN LIGD"/>
    <property type="match status" value="1"/>
</dbReference>
<dbReference type="Pfam" id="PF21686">
    <property type="entry name" value="LigD_Prim-Pol"/>
    <property type="match status" value="1"/>
</dbReference>
<dbReference type="NCBIfam" id="TIGR02778">
    <property type="entry name" value="ligD_pol"/>
    <property type="match status" value="1"/>
</dbReference>
<dbReference type="GO" id="GO:0016874">
    <property type="term" value="F:ligase activity"/>
    <property type="evidence" value="ECO:0007669"/>
    <property type="project" value="UniProtKB-KW"/>
</dbReference>
<proteinExistence type="predicted"/>
<dbReference type="InterPro" id="IPR052171">
    <property type="entry name" value="NHEJ_LigD"/>
</dbReference>
<protein>
    <submittedName>
        <fullName evidence="2">DNA ligase D</fullName>
    </submittedName>
</protein>
<dbReference type="EMBL" id="JACXIY010000017">
    <property type="protein sequence ID" value="MBD2869976.1"/>
    <property type="molecule type" value="Genomic_DNA"/>
</dbReference>
<organism evidence="2 3">
    <name type="scientific">Paenibacillus arenilitoris</name>
    <dbReference type="NCBI Taxonomy" id="2772299"/>
    <lineage>
        <taxon>Bacteria</taxon>
        <taxon>Bacillati</taxon>
        <taxon>Bacillota</taxon>
        <taxon>Bacilli</taxon>
        <taxon>Bacillales</taxon>
        <taxon>Paenibacillaceae</taxon>
        <taxon>Paenibacillus</taxon>
    </lineage>
</organism>
<dbReference type="NCBIfam" id="TIGR02776">
    <property type="entry name" value="NHEJ_ligase_prk"/>
    <property type="match status" value="1"/>
</dbReference>
<reference evidence="2" key="1">
    <citation type="submission" date="2020-09" db="EMBL/GenBank/DDBJ databases">
        <title>A novel bacterium of genus Paenibacillus, isolated from South China Sea.</title>
        <authorList>
            <person name="Huang H."/>
            <person name="Mo K."/>
            <person name="Hu Y."/>
        </authorList>
    </citation>
    <scope>NUCLEOTIDE SEQUENCE</scope>
    <source>
        <strain evidence="2">IB182493</strain>
    </source>
</reference>
<evidence type="ECO:0000313" key="2">
    <source>
        <dbReference type="EMBL" id="MBD2869976.1"/>
    </source>
</evidence>
<dbReference type="InterPro" id="IPR014143">
    <property type="entry name" value="NHEJ_ligase_prk"/>
</dbReference>
<evidence type="ECO:0000259" key="1">
    <source>
        <dbReference type="Pfam" id="PF21686"/>
    </source>
</evidence>